<dbReference type="OrthoDB" id="2306477at2759"/>
<sequence length="367" mass="42438">MKTIKLKFDWTIEGLKKLHKNLSNSTYRPIQLTSQSFSSPDLPEVSWELRVELKRGEDNINVWLRQLGPNNSKGYGNTKYKIYSDSYASSDSIVDISESTHRVEDKEKLGFRSVNLNKLISNGSLYLYCEVEINCYDSNDNFKKNYQNIFEKGIFSDCVIKVRDEVIKAHRCILAQNSEVFKKMFEENDMLDVSQNAEITISDASPESVRVMLEFFYTGEIKAISESNVDDLFALAHKYKVEPLKYECEHFLSSKISGDWIAKPKPKIGPSGVPVVGHPPFHPCNPNPPDLDGKNILKYCKFICLYKAEILEKACTNYIRVIKNWFLKSKEWEDVKNKYPELAMKFLEIGYLEIGNNTNKYLNYPKY</sequence>
<dbReference type="Pfam" id="PF00651">
    <property type="entry name" value="BTB"/>
    <property type="match status" value="1"/>
</dbReference>
<dbReference type="CDD" id="cd18186">
    <property type="entry name" value="BTB_POZ_ZBTB_KLHL-like"/>
    <property type="match status" value="1"/>
</dbReference>
<evidence type="ECO:0000313" key="3">
    <source>
        <dbReference type="Proteomes" id="UP000580250"/>
    </source>
</evidence>
<evidence type="ECO:0000313" key="2">
    <source>
        <dbReference type="EMBL" id="CAD2172822.1"/>
    </source>
</evidence>
<accession>A0A6V7VDA2</accession>
<gene>
    <name evidence="2" type="ORF">MENT_LOCUS24393</name>
</gene>
<proteinExistence type="predicted"/>
<dbReference type="Gene3D" id="3.30.710.10">
    <property type="entry name" value="Potassium Channel Kv1.1, Chain A"/>
    <property type="match status" value="1"/>
</dbReference>
<dbReference type="PANTHER" id="PTHR24413">
    <property type="entry name" value="SPECKLE-TYPE POZ PROTEIN"/>
    <property type="match status" value="1"/>
</dbReference>
<organism evidence="2 3">
    <name type="scientific">Meloidogyne enterolobii</name>
    <name type="common">Root-knot nematode worm</name>
    <name type="synonym">Meloidogyne mayaguensis</name>
    <dbReference type="NCBI Taxonomy" id="390850"/>
    <lineage>
        <taxon>Eukaryota</taxon>
        <taxon>Metazoa</taxon>
        <taxon>Ecdysozoa</taxon>
        <taxon>Nematoda</taxon>
        <taxon>Chromadorea</taxon>
        <taxon>Rhabditida</taxon>
        <taxon>Tylenchina</taxon>
        <taxon>Tylenchomorpha</taxon>
        <taxon>Tylenchoidea</taxon>
        <taxon>Meloidogynidae</taxon>
        <taxon>Meloidogyninae</taxon>
        <taxon>Meloidogyne</taxon>
    </lineage>
</organism>
<dbReference type="Proteomes" id="UP000580250">
    <property type="component" value="Unassembled WGS sequence"/>
</dbReference>
<feature type="domain" description="BTB" evidence="1">
    <location>
        <begin position="156"/>
        <end position="225"/>
    </location>
</feature>
<dbReference type="PROSITE" id="PS50097">
    <property type="entry name" value="BTB"/>
    <property type="match status" value="1"/>
</dbReference>
<reference evidence="2 3" key="1">
    <citation type="submission" date="2020-08" db="EMBL/GenBank/DDBJ databases">
        <authorList>
            <person name="Koutsovoulos G."/>
            <person name="Danchin GJ E."/>
        </authorList>
    </citation>
    <scope>NUCLEOTIDE SEQUENCE [LARGE SCALE GENOMIC DNA]</scope>
</reference>
<protein>
    <recommendedName>
        <fullName evidence="1">BTB domain-containing protein</fullName>
    </recommendedName>
</protein>
<dbReference type="InterPro" id="IPR011333">
    <property type="entry name" value="SKP1/BTB/POZ_sf"/>
</dbReference>
<dbReference type="SUPFAM" id="SSF54695">
    <property type="entry name" value="POZ domain"/>
    <property type="match status" value="1"/>
</dbReference>
<dbReference type="AlphaFoldDB" id="A0A6V7VDA2"/>
<dbReference type="EMBL" id="CAJEWN010000206">
    <property type="protein sequence ID" value="CAD2172822.1"/>
    <property type="molecule type" value="Genomic_DNA"/>
</dbReference>
<dbReference type="InterPro" id="IPR000210">
    <property type="entry name" value="BTB/POZ_dom"/>
</dbReference>
<evidence type="ECO:0000259" key="1">
    <source>
        <dbReference type="PROSITE" id="PS50097"/>
    </source>
</evidence>
<name>A0A6V7VDA2_MELEN</name>
<comment type="caution">
    <text evidence="2">The sequence shown here is derived from an EMBL/GenBank/DDBJ whole genome shotgun (WGS) entry which is preliminary data.</text>
</comment>
<dbReference type="SMART" id="SM00225">
    <property type="entry name" value="BTB"/>
    <property type="match status" value="1"/>
</dbReference>